<comment type="caution">
    <text evidence="2">The sequence shown here is derived from an EMBL/GenBank/DDBJ whole genome shotgun (WGS) entry which is preliminary data.</text>
</comment>
<proteinExistence type="predicted"/>
<dbReference type="EMBL" id="SDCO01000020">
    <property type="protein sequence ID" value="TCX58740.1"/>
    <property type="molecule type" value="Genomic_DNA"/>
</dbReference>
<feature type="domain" description="Methyltransferase" evidence="1">
    <location>
        <begin position="41"/>
        <end position="135"/>
    </location>
</feature>
<dbReference type="InterPro" id="IPR041698">
    <property type="entry name" value="Methyltransf_25"/>
</dbReference>
<reference evidence="2" key="1">
    <citation type="submission" date="2019-01" db="EMBL/GenBank/DDBJ databases">
        <authorList>
            <person name="Lista F."/>
            <person name="Anselmo A."/>
        </authorList>
    </citation>
    <scope>NUCLEOTIDE SEQUENCE</scope>
    <source>
        <strain evidence="2">8S</strain>
    </source>
</reference>
<dbReference type="PANTHER" id="PTHR43464:SF3">
    <property type="entry name" value="SAM-DEPENDENT METHYLTRANSFERASE"/>
    <property type="match status" value="1"/>
</dbReference>
<dbReference type="Pfam" id="PF13649">
    <property type="entry name" value="Methyltransf_25"/>
    <property type="match status" value="1"/>
</dbReference>
<keyword evidence="2" id="KW-0808">Transferase</keyword>
<dbReference type="AlphaFoldDB" id="A0A483KBB7"/>
<dbReference type="RefSeq" id="WP_048334108.1">
    <property type="nucleotide sequence ID" value="NZ_CABMNN010000022.1"/>
</dbReference>
<keyword evidence="2" id="KW-0489">Methyltransferase</keyword>
<organism evidence="2">
    <name type="scientific">Klebsiella quasipneumoniae</name>
    <dbReference type="NCBI Taxonomy" id="1463165"/>
    <lineage>
        <taxon>Bacteria</taxon>
        <taxon>Pseudomonadati</taxon>
        <taxon>Pseudomonadota</taxon>
        <taxon>Gammaproteobacteria</taxon>
        <taxon>Enterobacterales</taxon>
        <taxon>Enterobacteriaceae</taxon>
        <taxon>Klebsiella/Raoultella group</taxon>
        <taxon>Klebsiella</taxon>
        <taxon>Klebsiella pneumoniae complex</taxon>
    </lineage>
</organism>
<evidence type="ECO:0000313" key="2">
    <source>
        <dbReference type="EMBL" id="TCX58740.1"/>
    </source>
</evidence>
<dbReference type="InterPro" id="IPR029063">
    <property type="entry name" value="SAM-dependent_MTases_sf"/>
</dbReference>
<name>A0A483KBB7_9ENTR</name>
<evidence type="ECO:0000259" key="1">
    <source>
        <dbReference type="Pfam" id="PF13649"/>
    </source>
</evidence>
<accession>A0A483KBB7</accession>
<protein>
    <submittedName>
        <fullName evidence="2">Class I SAM-dependent methyltransferase</fullName>
    </submittedName>
</protein>
<dbReference type="InterPro" id="IPR017031">
    <property type="entry name" value="Pre_MeTrfase_YjhP"/>
</dbReference>
<dbReference type="PIRSF" id="PIRSF034653">
    <property type="entry name" value="Mtase_yjhp_prd"/>
    <property type="match status" value="1"/>
</dbReference>
<sequence>MIDIPRIFTISESEHRIHNPFTPEKYATLGRALRMAPGASILDLGSGSGEMLCSWARDHQIVGTGVDMSLLFSQQAAARAEALGVSDRVTFVHQDASGYVASRPCDIAACVGATWIGGGVAGTIALLKQSLNPGGMLLIGEPWWRKRPATAEEAVACGAHSPDDFLTLPALVAHFGELGYDVVEMVLADQEGWDRYEAAKWLTMRRWLEANPHDDFAPEVRQQLTTAPLHHVTWTREYLGWGVFVLMAR</sequence>
<gene>
    <name evidence="2" type="ORF">ETE84_23545</name>
</gene>
<dbReference type="SUPFAM" id="SSF53335">
    <property type="entry name" value="S-adenosyl-L-methionine-dependent methyltransferases"/>
    <property type="match status" value="1"/>
</dbReference>
<dbReference type="PANTHER" id="PTHR43464">
    <property type="entry name" value="METHYLTRANSFERASE"/>
    <property type="match status" value="1"/>
</dbReference>
<dbReference type="GO" id="GO:0008168">
    <property type="term" value="F:methyltransferase activity"/>
    <property type="evidence" value="ECO:0007669"/>
    <property type="project" value="UniProtKB-KW"/>
</dbReference>
<dbReference type="GO" id="GO:0032259">
    <property type="term" value="P:methylation"/>
    <property type="evidence" value="ECO:0007669"/>
    <property type="project" value="UniProtKB-KW"/>
</dbReference>
<dbReference type="Gene3D" id="3.40.50.150">
    <property type="entry name" value="Vaccinia Virus protein VP39"/>
    <property type="match status" value="1"/>
</dbReference>
<dbReference type="CDD" id="cd02440">
    <property type="entry name" value="AdoMet_MTases"/>
    <property type="match status" value="1"/>
</dbReference>